<dbReference type="Proteomes" id="UP000320762">
    <property type="component" value="Unassembled WGS sequence"/>
</dbReference>
<evidence type="ECO:0000313" key="3">
    <source>
        <dbReference type="EMBL" id="TRM69713.1"/>
    </source>
</evidence>
<dbReference type="InterPro" id="IPR011009">
    <property type="entry name" value="Kinase-like_dom_sf"/>
</dbReference>
<dbReference type="STRING" id="97359.A0A550CY62"/>
<keyword evidence="1" id="KW-0812">Transmembrane</keyword>
<protein>
    <submittedName>
        <fullName evidence="3">Kinase-like domain-containing protein</fullName>
    </submittedName>
</protein>
<gene>
    <name evidence="3" type="ORF">BD626DRAFT_554075</name>
</gene>
<keyword evidence="1" id="KW-0472">Membrane</keyword>
<dbReference type="InterPro" id="IPR000719">
    <property type="entry name" value="Prot_kinase_dom"/>
</dbReference>
<feature type="domain" description="Protein kinase" evidence="2">
    <location>
        <begin position="1"/>
        <end position="344"/>
    </location>
</feature>
<dbReference type="Gene3D" id="1.10.510.10">
    <property type="entry name" value="Transferase(Phosphotransferase) domain 1"/>
    <property type="match status" value="1"/>
</dbReference>
<proteinExistence type="predicted"/>
<sequence length="415" mass="47656">MGDVLGFDIDINYDDPSWNDYVVHQNMWCKYQPLLEAKGYRLPAEYTPENTISIAELKKHGSPFLLTDHPHVQLESKRISDGSFVVLKFVKVSVQEAAITSHLAKIRDPWNHTIPVWDVLSLPDDTKWCILVCPRFRSCYKLPFYTISQFVGFLRQVLRGLCFMHRHNIAHCDIASGNVVLDESATSEEDDETFVVEKSSPSKTLRFRGALRRWTARKRKAARYYFIDFGLSCAFDSYEKRHNVYGVCGQHRDIPELSEETPYDPFKIDMRQVGETLKKDFIGEYSGLEFIQPLVDRLREDDPTKRPTAEEALDIFEHLVDSLPDKKTHKLRRRDDCPALQYFFIFFIAAWLIGMYWMYRVISGLDQARFDGVPIGLAGVAHRARGLASAQGDDAAAMETLLDGTRVLLDDTTVI</sequence>
<dbReference type="GO" id="GO:0004672">
    <property type="term" value="F:protein kinase activity"/>
    <property type="evidence" value="ECO:0007669"/>
    <property type="project" value="InterPro"/>
</dbReference>
<reference evidence="3 4" key="1">
    <citation type="journal article" date="2019" name="New Phytol.">
        <title>Comparative genomics reveals unique wood-decay strategies and fruiting body development in the Schizophyllaceae.</title>
        <authorList>
            <person name="Almasi E."/>
            <person name="Sahu N."/>
            <person name="Krizsan K."/>
            <person name="Balint B."/>
            <person name="Kovacs G.M."/>
            <person name="Kiss B."/>
            <person name="Cseklye J."/>
            <person name="Drula E."/>
            <person name="Henrissat B."/>
            <person name="Nagy I."/>
            <person name="Chovatia M."/>
            <person name="Adam C."/>
            <person name="LaButti K."/>
            <person name="Lipzen A."/>
            <person name="Riley R."/>
            <person name="Grigoriev I.V."/>
            <person name="Nagy L.G."/>
        </authorList>
    </citation>
    <scope>NUCLEOTIDE SEQUENCE [LARGE SCALE GENOMIC DNA]</scope>
    <source>
        <strain evidence="3 4">NL-1724</strain>
    </source>
</reference>
<organism evidence="3 4">
    <name type="scientific">Schizophyllum amplum</name>
    <dbReference type="NCBI Taxonomy" id="97359"/>
    <lineage>
        <taxon>Eukaryota</taxon>
        <taxon>Fungi</taxon>
        <taxon>Dikarya</taxon>
        <taxon>Basidiomycota</taxon>
        <taxon>Agaricomycotina</taxon>
        <taxon>Agaricomycetes</taxon>
        <taxon>Agaricomycetidae</taxon>
        <taxon>Agaricales</taxon>
        <taxon>Schizophyllaceae</taxon>
        <taxon>Schizophyllum</taxon>
    </lineage>
</organism>
<name>A0A550CY62_9AGAR</name>
<dbReference type="GO" id="GO:0005524">
    <property type="term" value="F:ATP binding"/>
    <property type="evidence" value="ECO:0007669"/>
    <property type="project" value="InterPro"/>
</dbReference>
<keyword evidence="1" id="KW-1133">Transmembrane helix</keyword>
<comment type="caution">
    <text evidence="3">The sequence shown here is derived from an EMBL/GenBank/DDBJ whole genome shotgun (WGS) entry which is preliminary data.</text>
</comment>
<accession>A0A550CY62</accession>
<evidence type="ECO:0000313" key="4">
    <source>
        <dbReference type="Proteomes" id="UP000320762"/>
    </source>
</evidence>
<dbReference type="OrthoDB" id="5987198at2759"/>
<keyword evidence="4" id="KW-1185">Reference proteome</keyword>
<feature type="transmembrane region" description="Helical" evidence="1">
    <location>
        <begin position="339"/>
        <end position="359"/>
    </location>
</feature>
<dbReference type="EMBL" id="VDMD01000001">
    <property type="protein sequence ID" value="TRM69713.1"/>
    <property type="molecule type" value="Genomic_DNA"/>
</dbReference>
<dbReference type="SUPFAM" id="SSF56112">
    <property type="entry name" value="Protein kinase-like (PK-like)"/>
    <property type="match status" value="1"/>
</dbReference>
<keyword evidence="3" id="KW-0808">Transferase</keyword>
<evidence type="ECO:0000256" key="1">
    <source>
        <dbReference type="SAM" id="Phobius"/>
    </source>
</evidence>
<keyword evidence="3" id="KW-0418">Kinase</keyword>
<dbReference type="AlphaFoldDB" id="A0A550CY62"/>
<evidence type="ECO:0000259" key="2">
    <source>
        <dbReference type="PROSITE" id="PS50011"/>
    </source>
</evidence>
<dbReference type="PROSITE" id="PS50011">
    <property type="entry name" value="PROTEIN_KINASE_DOM"/>
    <property type="match status" value="1"/>
</dbReference>
<dbReference type="SMART" id="SM00220">
    <property type="entry name" value="S_TKc"/>
    <property type="match status" value="1"/>
</dbReference>